<reference evidence="2" key="2">
    <citation type="submission" date="2020-09" db="EMBL/GenBank/DDBJ databases">
        <title>Reference genome assembly for Australian Ascochyta lentis isolate Al4.</title>
        <authorList>
            <person name="Lee R.C."/>
            <person name="Farfan-Caceres L.M."/>
            <person name="Debler J.W."/>
            <person name="Williams A.H."/>
            <person name="Henares B.M."/>
        </authorList>
    </citation>
    <scope>NUCLEOTIDE SEQUENCE</scope>
    <source>
        <strain evidence="2">Al4</strain>
    </source>
</reference>
<gene>
    <name evidence="2" type="ORF">EKO04_002345</name>
</gene>
<organism evidence="2 3">
    <name type="scientific">Ascochyta lentis</name>
    <dbReference type="NCBI Taxonomy" id="205686"/>
    <lineage>
        <taxon>Eukaryota</taxon>
        <taxon>Fungi</taxon>
        <taxon>Dikarya</taxon>
        <taxon>Ascomycota</taxon>
        <taxon>Pezizomycotina</taxon>
        <taxon>Dothideomycetes</taxon>
        <taxon>Pleosporomycetidae</taxon>
        <taxon>Pleosporales</taxon>
        <taxon>Pleosporineae</taxon>
        <taxon>Didymellaceae</taxon>
        <taxon>Ascochyta</taxon>
    </lineage>
</organism>
<name>A0A8H7JBE1_9PLEO</name>
<dbReference type="Proteomes" id="UP000651452">
    <property type="component" value="Unassembled WGS sequence"/>
</dbReference>
<dbReference type="OrthoDB" id="3798934at2759"/>
<dbReference type="EMBL" id="RZGK01000004">
    <property type="protein sequence ID" value="KAF9699928.1"/>
    <property type="molecule type" value="Genomic_DNA"/>
</dbReference>
<evidence type="ECO:0000313" key="2">
    <source>
        <dbReference type="EMBL" id="KAF9699928.1"/>
    </source>
</evidence>
<feature type="chain" id="PRO_5034157812" evidence="1">
    <location>
        <begin position="21"/>
        <end position="168"/>
    </location>
</feature>
<feature type="signal peptide" evidence="1">
    <location>
        <begin position="1"/>
        <end position="20"/>
    </location>
</feature>
<keyword evidence="1" id="KW-0732">Signal</keyword>
<comment type="caution">
    <text evidence="2">The sequence shown here is derived from an EMBL/GenBank/DDBJ whole genome shotgun (WGS) entry which is preliminary data.</text>
</comment>
<reference evidence="2" key="1">
    <citation type="submission" date="2018-12" db="EMBL/GenBank/DDBJ databases">
        <authorList>
            <person name="Syme R.A."/>
            <person name="Farfan-Caceres L."/>
            <person name="Lichtenzveig J."/>
        </authorList>
    </citation>
    <scope>NUCLEOTIDE SEQUENCE</scope>
    <source>
        <strain evidence="2">Al4</strain>
    </source>
</reference>
<accession>A0A8H7JBE1</accession>
<evidence type="ECO:0000313" key="3">
    <source>
        <dbReference type="Proteomes" id="UP000651452"/>
    </source>
</evidence>
<evidence type="ECO:0000256" key="1">
    <source>
        <dbReference type="SAM" id="SignalP"/>
    </source>
</evidence>
<proteinExistence type="predicted"/>
<keyword evidence="3" id="KW-1185">Reference proteome</keyword>
<protein>
    <submittedName>
        <fullName evidence="2">Uncharacterized protein</fullName>
    </submittedName>
</protein>
<dbReference type="AlphaFoldDB" id="A0A8H7JBE1"/>
<sequence length="168" mass="15997">MRFSLLRNSALLSLLGLSSAQSTSSWGEPFNVDVSTESLLPSSQQALTNLVGTNTPATTGLAPLVPITGAFSTTIPTELASASTSAPTGVVTVSSSVTGSAASSRASASAASSSASASASAASSRASSSGSGAATQSTAAAAPVGIQGQQKMMGVAGALAGAAGVLFI</sequence>